<evidence type="ECO:0000313" key="1">
    <source>
        <dbReference type="EnsemblPlants" id="KQL13117"/>
    </source>
</evidence>
<dbReference type="Proteomes" id="UP000004995">
    <property type="component" value="Unassembled WGS sequence"/>
</dbReference>
<dbReference type="EMBL" id="AGNK02001428">
    <property type="status" value="NOT_ANNOTATED_CDS"/>
    <property type="molecule type" value="Genomic_DNA"/>
</dbReference>
<proteinExistence type="predicted"/>
<dbReference type="AlphaFoldDB" id="K3ZBJ5"/>
<dbReference type="Gramene" id="KQL13117">
    <property type="protein sequence ID" value="KQL13117"/>
    <property type="gene ID" value="SETIT_023916mg"/>
</dbReference>
<accession>K3ZBJ5</accession>
<dbReference type="HOGENOM" id="CLU_2798769_0_0_1"/>
<organism evidence="1 2">
    <name type="scientific">Setaria italica</name>
    <name type="common">Foxtail millet</name>
    <name type="synonym">Panicum italicum</name>
    <dbReference type="NCBI Taxonomy" id="4555"/>
    <lineage>
        <taxon>Eukaryota</taxon>
        <taxon>Viridiplantae</taxon>
        <taxon>Streptophyta</taxon>
        <taxon>Embryophyta</taxon>
        <taxon>Tracheophyta</taxon>
        <taxon>Spermatophyta</taxon>
        <taxon>Magnoliopsida</taxon>
        <taxon>Liliopsida</taxon>
        <taxon>Poales</taxon>
        <taxon>Poaceae</taxon>
        <taxon>PACMAD clade</taxon>
        <taxon>Panicoideae</taxon>
        <taxon>Panicodae</taxon>
        <taxon>Paniceae</taxon>
        <taxon>Cenchrinae</taxon>
        <taxon>Setaria</taxon>
    </lineage>
</organism>
<dbReference type="InParanoid" id="K3ZBJ5"/>
<protein>
    <submittedName>
        <fullName evidence="1">Uncharacterized protein</fullName>
    </submittedName>
</protein>
<keyword evidence="2" id="KW-1185">Reference proteome</keyword>
<reference evidence="2" key="1">
    <citation type="journal article" date="2012" name="Nat. Biotechnol.">
        <title>Reference genome sequence of the model plant Setaria.</title>
        <authorList>
            <person name="Bennetzen J.L."/>
            <person name="Schmutz J."/>
            <person name="Wang H."/>
            <person name="Percifield R."/>
            <person name="Hawkins J."/>
            <person name="Pontaroli A.C."/>
            <person name="Estep M."/>
            <person name="Feng L."/>
            <person name="Vaughn J.N."/>
            <person name="Grimwood J."/>
            <person name="Jenkins J."/>
            <person name="Barry K."/>
            <person name="Lindquist E."/>
            <person name="Hellsten U."/>
            <person name="Deshpande S."/>
            <person name="Wang X."/>
            <person name="Wu X."/>
            <person name="Mitros T."/>
            <person name="Triplett J."/>
            <person name="Yang X."/>
            <person name="Ye C.Y."/>
            <person name="Mauro-Herrera M."/>
            <person name="Wang L."/>
            <person name="Li P."/>
            <person name="Sharma M."/>
            <person name="Sharma R."/>
            <person name="Ronald P.C."/>
            <person name="Panaud O."/>
            <person name="Kellogg E.A."/>
            <person name="Brutnell T.P."/>
            <person name="Doust A.N."/>
            <person name="Tuskan G.A."/>
            <person name="Rokhsar D."/>
            <person name="Devos K.M."/>
        </authorList>
    </citation>
    <scope>NUCLEOTIDE SEQUENCE [LARGE SCALE GENOMIC DNA]</scope>
    <source>
        <strain evidence="2">cv. Yugu1</strain>
    </source>
</reference>
<dbReference type="EnsemblPlants" id="KQL13117">
    <property type="protein sequence ID" value="KQL13117"/>
    <property type="gene ID" value="SETIT_023916mg"/>
</dbReference>
<evidence type="ECO:0000313" key="2">
    <source>
        <dbReference type="Proteomes" id="UP000004995"/>
    </source>
</evidence>
<name>K3ZBJ5_SETIT</name>
<reference evidence="1" key="2">
    <citation type="submission" date="2018-08" db="UniProtKB">
        <authorList>
            <consortium name="EnsemblPlants"/>
        </authorList>
    </citation>
    <scope>IDENTIFICATION</scope>
    <source>
        <strain evidence="1">Yugu1</strain>
    </source>
</reference>
<sequence>MARMYKLSQLQKIDFGRVEALYSGACYGVHVHIYSNKKMTLHIYSNKKMNTAFYPAKQRKSCHNGVHG</sequence>